<dbReference type="EMBL" id="JAFHDT010000239">
    <property type="protein sequence ID" value="KAI7790104.1"/>
    <property type="molecule type" value="Genomic_DNA"/>
</dbReference>
<feature type="non-terminal residue" evidence="2">
    <location>
        <position position="1"/>
    </location>
</feature>
<feature type="signal peptide" evidence="1">
    <location>
        <begin position="1"/>
        <end position="17"/>
    </location>
</feature>
<keyword evidence="3" id="KW-1185">Reference proteome</keyword>
<evidence type="ECO:0000313" key="2">
    <source>
        <dbReference type="EMBL" id="KAI7790104.1"/>
    </source>
</evidence>
<feature type="chain" id="PRO_5040846758" evidence="1">
    <location>
        <begin position="18"/>
        <end position="64"/>
    </location>
</feature>
<dbReference type="AlphaFoldDB" id="A0A9W7T5H8"/>
<protein>
    <submittedName>
        <fullName evidence="2">Uncharacterized protein</fullName>
    </submittedName>
</protein>
<proteinExistence type="predicted"/>
<dbReference type="Proteomes" id="UP001059041">
    <property type="component" value="Unassembled WGS sequence"/>
</dbReference>
<organism evidence="2 3">
    <name type="scientific">Triplophysa rosa</name>
    <name type="common">Cave loach</name>
    <dbReference type="NCBI Taxonomy" id="992332"/>
    <lineage>
        <taxon>Eukaryota</taxon>
        <taxon>Metazoa</taxon>
        <taxon>Chordata</taxon>
        <taxon>Craniata</taxon>
        <taxon>Vertebrata</taxon>
        <taxon>Euteleostomi</taxon>
        <taxon>Actinopterygii</taxon>
        <taxon>Neopterygii</taxon>
        <taxon>Teleostei</taxon>
        <taxon>Ostariophysi</taxon>
        <taxon>Cypriniformes</taxon>
        <taxon>Nemacheilidae</taxon>
        <taxon>Triplophysa</taxon>
    </lineage>
</organism>
<keyword evidence="1" id="KW-0732">Signal</keyword>
<name>A0A9W7T5H8_TRIRA</name>
<sequence>LIWTQLSLFLWLQGSRCPSLPLREHTEALSPMLTAAAGKHKQTCSYFKCPCMHCPESNSNEALF</sequence>
<comment type="caution">
    <text evidence="2">The sequence shown here is derived from an EMBL/GenBank/DDBJ whole genome shotgun (WGS) entry which is preliminary data.</text>
</comment>
<reference evidence="2" key="1">
    <citation type="submission" date="2021-02" db="EMBL/GenBank/DDBJ databases">
        <title>Comparative genomics reveals that relaxation of natural selection precedes convergent phenotypic evolution of cavefish.</title>
        <authorList>
            <person name="Peng Z."/>
        </authorList>
    </citation>
    <scope>NUCLEOTIDE SEQUENCE</scope>
    <source>
        <tissue evidence="2">Muscle</tissue>
    </source>
</reference>
<evidence type="ECO:0000256" key="1">
    <source>
        <dbReference type="SAM" id="SignalP"/>
    </source>
</evidence>
<gene>
    <name evidence="2" type="ORF">IRJ41_000965</name>
</gene>
<evidence type="ECO:0000313" key="3">
    <source>
        <dbReference type="Proteomes" id="UP001059041"/>
    </source>
</evidence>
<accession>A0A9W7T5H8</accession>